<dbReference type="InterPro" id="IPR015424">
    <property type="entry name" value="PyrdxlP-dep_Trfase"/>
</dbReference>
<keyword evidence="4 6" id="KW-0808">Transferase</keyword>
<evidence type="ECO:0000256" key="2">
    <source>
        <dbReference type="ARBA" id="ARBA00011738"/>
    </source>
</evidence>
<dbReference type="HAMAP" id="MF_01023">
    <property type="entry name" value="HisC_aminotrans_2"/>
    <property type="match status" value="1"/>
</dbReference>
<comment type="catalytic activity">
    <reaction evidence="6">
        <text>L-histidinol phosphate + 2-oxoglutarate = 3-(imidazol-4-yl)-2-oxopropyl phosphate + L-glutamate</text>
        <dbReference type="Rhea" id="RHEA:23744"/>
        <dbReference type="ChEBI" id="CHEBI:16810"/>
        <dbReference type="ChEBI" id="CHEBI:29985"/>
        <dbReference type="ChEBI" id="CHEBI:57766"/>
        <dbReference type="ChEBI" id="CHEBI:57980"/>
        <dbReference type="EC" id="2.6.1.9"/>
    </reaction>
</comment>
<dbReference type="SUPFAM" id="SSF53383">
    <property type="entry name" value="PLP-dependent transferases"/>
    <property type="match status" value="1"/>
</dbReference>
<comment type="subunit">
    <text evidence="2 6">Homodimer.</text>
</comment>
<evidence type="ECO:0000256" key="5">
    <source>
        <dbReference type="ARBA" id="ARBA00022898"/>
    </source>
</evidence>
<dbReference type="InterPro" id="IPR005861">
    <property type="entry name" value="HisP_aminotrans"/>
</dbReference>
<keyword evidence="6" id="KW-0368">Histidine biosynthesis</keyword>
<dbReference type="InterPro" id="IPR015422">
    <property type="entry name" value="PyrdxlP-dep_Trfase_small"/>
</dbReference>
<reference evidence="8 9" key="1">
    <citation type="journal article" date="2019" name="Int. J. Syst. Evol. Microbiol.">
        <title>Capsulimonas corticalis gen. nov., sp. nov., an aerobic capsulated bacterium, of a novel bacterial order, Capsulimonadales ord. nov., of the class Armatimonadia of the phylum Armatimonadetes.</title>
        <authorList>
            <person name="Li J."/>
            <person name="Kudo C."/>
            <person name="Tonouchi A."/>
        </authorList>
    </citation>
    <scope>NUCLEOTIDE SEQUENCE [LARGE SCALE GENOMIC DNA]</scope>
    <source>
        <strain evidence="8 9">AX-7</strain>
    </source>
</reference>
<feature type="modified residue" description="N6-(pyridoxal phosphate)lysine" evidence="6">
    <location>
        <position position="224"/>
    </location>
</feature>
<evidence type="ECO:0000256" key="3">
    <source>
        <dbReference type="ARBA" id="ARBA00022576"/>
    </source>
</evidence>
<dbReference type="KEGG" id="ccot:CCAX7_32050"/>
<keyword evidence="9" id="KW-1185">Reference proteome</keyword>
<evidence type="ECO:0000256" key="6">
    <source>
        <dbReference type="HAMAP-Rule" id="MF_01023"/>
    </source>
</evidence>
<dbReference type="GO" id="GO:0030170">
    <property type="term" value="F:pyridoxal phosphate binding"/>
    <property type="evidence" value="ECO:0007669"/>
    <property type="project" value="InterPro"/>
</dbReference>
<dbReference type="Gene3D" id="3.40.640.10">
    <property type="entry name" value="Type I PLP-dependent aspartate aminotransferase-like (Major domain)"/>
    <property type="match status" value="1"/>
</dbReference>
<comment type="cofactor">
    <cofactor evidence="1 6">
        <name>pyridoxal 5'-phosphate</name>
        <dbReference type="ChEBI" id="CHEBI:597326"/>
    </cofactor>
</comment>
<evidence type="ECO:0000313" key="8">
    <source>
        <dbReference type="EMBL" id="BDI31154.1"/>
    </source>
</evidence>
<comment type="similarity">
    <text evidence="6">Belongs to the class-II pyridoxal-phosphate-dependent aminotransferase family. Histidinol-phosphate aminotransferase subfamily.</text>
</comment>
<accession>A0A402D4A0</accession>
<dbReference type="PANTHER" id="PTHR43643:SF3">
    <property type="entry name" value="HISTIDINOL-PHOSPHATE AMINOTRANSFERASE"/>
    <property type="match status" value="1"/>
</dbReference>
<dbReference type="NCBIfam" id="TIGR01141">
    <property type="entry name" value="hisC"/>
    <property type="match status" value="1"/>
</dbReference>
<dbReference type="CDD" id="cd00609">
    <property type="entry name" value="AAT_like"/>
    <property type="match status" value="1"/>
</dbReference>
<dbReference type="EMBL" id="AP025739">
    <property type="protein sequence ID" value="BDI31154.1"/>
    <property type="molecule type" value="Genomic_DNA"/>
</dbReference>
<dbReference type="EC" id="2.6.1.9" evidence="6"/>
<proteinExistence type="inferred from homology"/>
<sequence length="363" mass="39777">MSLPISEHILALRPYQPGKPIDEVKRELGLTDVVKLASNENPLGPSPLAAEAIAACAHGVSIYPDGNAPALRAAVSELVSMPPNTLVFGNGSDEILHLLTMTFLQPGEETVQADPSFAMYEIYAAQANAKIHRVPLTHYTHNLEAMADAITPGTRLLFIANPNNPTGTLVTQAEVDRFMERVPPHVLVVFDEAYDEYVSHADKPDMRPYVRDDRNVIILRTFSKAYGLAGLRVGYGIAPPRIAELLNRVRSPFNVNLIGQAAAAAGVVDQEHIRRAVALNYEGRDYYYREFQRLGLEFIPSEANFVCVDVKRDSKEVFEALQRLGVIVRAGAGLGLPTHIRVTVGTMAQNERFIAALTAVLES</sequence>
<keyword evidence="3 6" id="KW-0032">Aminotransferase</keyword>
<comment type="pathway">
    <text evidence="6">Amino-acid biosynthesis; L-histidine biosynthesis; L-histidine from 5-phospho-alpha-D-ribose 1-diphosphate: step 7/9.</text>
</comment>
<dbReference type="InterPro" id="IPR015421">
    <property type="entry name" value="PyrdxlP-dep_Trfase_major"/>
</dbReference>
<evidence type="ECO:0000256" key="4">
    <source>
        <dbReference type="ARBA" id="ARBA00022679"/>
    </source>
</evidence>
<keyword evidence="5 6" id="KW-0663">Pyridoxal phosphate</keyword>
<protein>
    <recommendedName>
        <fullName evidence="6">Histidinol-phosphate aminotransferase</fullName>
        <ecNumber evidence="6">2.6.1.9</ecNumber>
    </recommendedName>
    <alternativeName>
        <fullName evidence="6">Imidazole acetol-phosphate transaminase</fullName>
    </alternativeName>
</protein>
<dbReference type="PANTHER" id="PTHR43643">
    <property type="entry name" value="HISTIDINOL-PHOSPHATE AMINOTRANSFERASE 2"/>
    <property type="match status" value="1"/>
</dbReference>
<keyword evidence="6" id="KW-0028">Amino-acid biosynthesis</keyword>
<dbReference type="InterPro" id="IPR001917">
    <property type="entry name" value="Aminotrans_II_pyridoxalP_BS"/>
</dbReference>
<dbReference type="OrthoDB" id="9813612at2"/>
<dbReference type="InterPro" id="IPR004839">
    <property type="entry name" value="Aminotransferase_I/II_large"/>
</dbReference>
<evidence type="ECO:0000256" key="1">
    <source>
        <dbReference type="ARBA" id="ARBA00001933"/>
    </source>
</evidence>
<organism evidence="8 9">
    <name type="scientific">Capsulimonas corticalis</name>
    <dbReference type="NCBI Taxonomy" id="2219043"/>
    <lineage>
        <taxon>Bacteria</taxon>
        <taxon>Bacillati</taxon>
        <taxon>Armatimonadota</taxon>
        <taxon>Armatimonadia</taxon>
        <taxon>Capsulimonadales</taxon>
        <taxon>Capsulimonadaceae</taxon>
        <taxon>Capsulimonas</taxon>
    </lineage>
</organism>
<dbReference type="GO" id="GO:0004400">
    <property type="term" value="F:histidinol-phosphate transaminase activity"/>
    <property type="evidence" value="ECO:0007669"/>
    <property type="project" value="UniProtKB-UniRule"/>
</dbReference>
<dbReference type="Proteomes" id="UP000287394">
    <property type="component" value="Chromosome"/>
</dbReference>
<name>A0A402D4A0_9BACT</name>
<dbReference type="Pfam" id="PF00155">
    <property type="entry name" value="Aminotran_1_2"/>
    <property type="match status" value="1"/>
</dbReference>
<dbReference type="FunCoup" id="A0A402D4A0">
    <property type="interactions" value="437"/>
</dbReference>
<feature type="domain" description="Aminotransferase class I/classII large" evidence="7">
    <location>
        <begin position="31"/>
        <end position="357"/>
    </location>
</feature>
<evidence type="ECO:0000313" key="9">
    <source>
        <dbReference type="Proteomes" id="UP000287394"/>
    </source>
</evidence>
<dbReference type="RefSeq" id="WP_119324309.1">
    <property type="nucleotide sequence ID" value="NZ_AP025739.1"/>
</dbReference>
<dbReference type="PROSITE" id="PS00599">
    <property type="entry name" value="AA_TRANSFER_CLASS_2"/>
    <property type="match status" value="1"/>
</dbReference>
<dbReference type="InterPro" id="IPR050106">
    <property type="entry name" value="HistidinolP_aminotransfase"/>
</dbReference>
<dbReference type="GO" id="GO:0000105">
    <property type="term" value="P:L-histidine biosynthetic process"/>
    <property type="evidence" value="ECO:0007669"/>
    <property type="project" value="UniProtKB-UniRule"/>
</dbReference>
<evidence type="ECO:0000259" key="7">
    <source>
        <dbReference type="Pfam" id="PF00155"/>
    </source>
</evidence>
<gene>
    <name evidence="6 8" type="primary">hisC</name>
    <name evidence="8" type="ORF">CCAX7_32050</name>
</gene>
<dbReference type="AlphaFoldDB" id="A0A402D4A0"/>
<dbReference type="Gene3D" id="3.90.1150.10">
    <property type="entry name" value="Aspartate Aminotransferase, domain 1"/>
    <property type="match status" value="1"/>
</dbReference>